<proteinExistence type="predicted"/>
<accession>A0A1X6ZU97</accession>
<dbReference type="EMBL" id="FWFJ01000031">
    <property type="protein sequence ID" value="SLN61777.1"/>
    <property type="molecule type" value="Genomic_DNA"/>
</dbReference>
<evidence type="ECO:0000313" key="1">
    <source>
        <dbReference type="EMBL" id="SLN61777.1"/>
    </source>
</evidence>
<organism evidence="1 2">
    <name type="scientific">Roseovarius gaetbuli</name>
    <dbReference type="NCBI Taxonomy" id="1356575"/>
    <lineage>
        <taxon>Bacteria</taxon>
        <taxon>Pseudomonadati</taxon>
        <taxon>Pseudomonadota</taxon>
        <taxon>Alphaproteobacteria</taxon>
        <taxon>Rhodobacterales</taxon>
        <taxon>Roseobacteraceae</taxon>
        <taxon>Roseovarius</taxon>
    </lineage>
</organism>
<reference evidence="2" key="1">
    <citation type="submission" date="2017-03" db="EMBL/GenBank/DDBJ databases">
        <authorList>
            <person name="Rodrigo-Torres L."/>
            <person name="Arahal R.D."/>
            <person name="Lucena T."/>
        </authorList>
    </citation>
    <scope>NUCLEOTIDE SEQUENCE [LARGE SCALE GENOMIC DNA]</scope>
    <source>
        <strain evidence="2">CECT 8370</strain>
    </source>
</reference>
<keyword evidence="2" id="KW-1185">Reference proteome</keyword>
<dbReference type="OrthoDB" id="940717at2"/>
<evidence type="ECO:0000313" key="2">
    <source>
        <dbReference type="Proteomes" id="UP000194012"/>
    </source>
</evidence>
<evidence type="ECO:0008006" key="3">
    <source>
        <dbReference type="Google" id="ProtNLM"/>
    </source>
</evidence>
<dbReference type="Proteomes" id="UP000194012">
    <property type="component" value="Unassembled WGS sequence"/>
</dbReference>
<name>A0A1X6ZU97_9RHOB</name>
<dbReference type="AlphaFoldDB" id="A0A1X6ZU97"/>
<sequence length="235" mass="26636">MNQHTPIHEFVGVGLYSVADAAKLLKAPPRNLRRWLDGYDYKSKKNDEVRHVPPLWRPDIPKIDDDIEISFRDLIELRFVRAFLEKGIGLKAVRNCMDYAQQCIQTDRPFSSGRFRTDGRTIFLESLEAAGEPQLLDLKEKQYVFKQVVEQSFKDLDLEGDIVTRWRPFRGKDSIVIDPTRSFGQPVASASGVPTIVLAEAVKAEGSLSRVAAMYEVQKSVVQDAVRFHEGLMAA</sequence>
<gene>
    <name evidence="1" type="ORF">ROG8370_02846</name>
</gene>
<protein>
    <recommendedName>
        <fullName evidence="3">Antitoxin VapB45</fullName>
    </recommendedName>
</protein>
<dbReference type="RefSeq" id="WP_085827815.1">
    <property type="nucleotide sequence ID" value="NZ_FWFJ01000031.1"/>
</dbReference>